<organism evidence="3 4">
    <name type="scientific">Erysipelothrix larvae</name>
    <dbReference type="NCBI Taxonomy" id="1514105"/>
    <lineage>
        <taxon>Bacteria</taxon>
        <taxon>Bacillati</taxon>
        <taxon>Bacillota</taxon>
        <taxon>Erysipelotrichia</taxon>
        <taxon>Erysipelotrichales</taxon>
        <taxon>Erysipelotrichaceae</taxon>
        <taxon>Erysipelothrix</taxon>
    </lineage>
</organism>
<dbReference type="Pfam" id="PF20434">
    <property type="entry name" value="BD-FAE"/>
    <property type="match status" value="1"/>
</dbReference>
<sequence>MGKLDRLDVNAYTGKFDVQYSTASPTCLLDIYLPQSHDKPYPVIVSIHGGAFKKCDKRDKEMIEPMLLGLDLGYAVVGVNYRLSGEAQFPEPLKDIKQALRFIHDNAHNYNFDPTNIVVWGGSAGGYFSLMSGCITDDPYFDESFSSSTRPSISGIVSWFPPISFELMDHDLKELGLLEKSPDHSADNSPESLFLGEPVLKSTDKLARSNPINYINESLPPMLIQHGSVDRVVPYKQSERFVKATDTFGFAQGHITYQVLENANHGDIAFEQPDNLEVVYDFIARCFNR</sequence>
<dbReference type="SUPFAM" id="SSF53474">
    <property type="entry name" value="alpha/beta-Hydrolases"/>
    <property type="match status" value="1"/>
</dbReference>
<protein>
    <recommendedName>
        <fullName evidence="2">BD-FAE-like domain-containing protein</fullName>
    </recommendedName>
</protein>
<feature type="domain" description="BD-FAE-like" evidence="2">
    <location>
        <begin position="29"/>
        <end position="243"/>
    </location>
</feature>
<dbReference type="PANTHER" id="PTHR48081">
    <property type="entry name" value="AB HYDROLASE SUPERFAMILY PROTEIN C4A8.06C"/>
    <property type="match status" value="1"/>
</dbReference>
<dbReference type="OrthoDB" id="24847at2"/>
<dbReference type="Proteomes" id="UP000063781">
    <property type="component" value="Chromosome"/>
</dbReference>
<dbReference type="KEGG" id="erl:AOC36_05625"/>
<gene>
    <name evidence="3" type="ORF">AOC36_05625</name>
</gene>
<keyword evidence="4" id="KW-1185">Reference proteome</keyword>
<dbReference type="InterPro" id="IPR029058">
    <property type="entry name" value="AB_hydrolase_fold"/>
</dbReference>
<dbReference type="Gene3D" id="3.40.50.1820">
    <property type="entry name" value="alpha/beta hydrolase"/>
    <property type="match status" value="1"/>
</dbReference>
<accession>A0A0X8GZV6</accession>
<dbReference type="RefSeq" id="WP_067632302.1">
    <property type="nucleotide sequence ID" value="NZ_CP013213.1"/>
</dbReference>
<proteinExistence type="predicted"/>
<dbReference type="AlphaFoldDB" id="A0A0X8GZV6"/>
<evidence type="ECO:0000256" key="1">
    <source>
        <dbReference type="ARBA" id="ARBA00022801"/>
    </source>
</evidence>
<reference evidence="3 4" key="1">
    <citation type="submission" date="2015-10" db="EMBL/GenBank/DDBJ databases">
        <title>Erysipelothrix larvae sp. LV19 isolated from the larval gut of the rhinoceros beetle, Trypoxylus dichotomus.</title>
        <authorList>
            <person name="Lim S."/>
            <person name="Kim B.-C."/>
        </authorList>
    </citation>
    <scope>NUCLEOTIDE SEQUENCE [LARGE SCALE GENOMIC DNA]</scope>
    <source>
        <strain evidence="3 4">LV19</strain>
    </source>
</reference>
<dbReference type="InterPro" id="IPR050300">
    <property type="entry name" value="GDXG_lipolytic_enzyme"/>
</dbReference>
<dbReference type="InterPro" id="IPR049492">
    <property type="entry name" value="BD-FAE-like_dom"/>
</dbReference>
<evidence type="ECO:0000313" key="4">
    <source>
        <dbReference type="Proteomes" id="UP000063781"/>
    </source>
</evidence>
<dbReference type="EMBL" id="CP013213">
    <property type="protein sequence ID" value="AMC93476.1"/>
    <property type="molecule type" value="Genomic_DNA"/>
</dbReference>
<keyword evidence="1" id="KW-0378">Hydrolase</keyword>
<evidence type="ECO:0000259" key="2">
    <source>
        <dbReference type="Pfam" id="PF20434"/>
    </source>
</evidence>
<dbReference type="PANTHER" id="PTHR48081:SF13">
    <property type="entry name" value="ALPHA_BETA HYDROLASE"/>
    <property type="match status" value="1"/>
</dbReference>
<name>A0A0X8GZV6_9FIRM</name>
<dbReference type="STRING" id="1514105.AOC36_05625"/>
<evidence type="ECO:0000313" key="3">
    <source>
        <dbReference type="EMBL" id="AMC93476.1"/>
    </source>
</evidence>
<dbReference type="GO" id="GO:0016787">
    <property type="term" value="F:hydrolase activity"/>
    <property type="evidence" value="ECO:0007669"/>
    <property type="project" value="UniProtKB-KW"/>
</dbReference>